<dbReference type="Proteomes" id="UP000236910">
    <property type="component" value="Unassembled WGS sequence"/>
</dbReference>
<organism evidence="2 3">
    <name type="scientific">Caldisericum exile</name>
    <dbReference type="NCBI Taxonomy" id="693075"/>
    <lineage>
        <taxon>Bacteria</taxon>
        <taxon>Pseudomonadati</taxon>
        <taxon>Caldisericota/Cryosericota group</taxon>
        <taxon>Caldisericota</taxon>
        <taxon>Caldisericia</taxon>
        <taxon>Caldisericales</taxon>
        <taxon>Caldisericaceae</taxon>
        <taxon>Caldisericum</taxon>
    </lineage>
</organism>
<name>A0A2J6X999_9BACT</name>
<accession>A0A2J6X999</accession>
<gene>
    <name evidence="2" type="ORF">C0175_00885</name>
</gene>
<comment type="caution">
    <text evidence="2">The sequence shown here is derived from an EMBL/GenBank/DDBJ whole genome shotgun (WGS) entry which is preliminary data.</text>
</comment>
<evidence type="ECO:0000313" key="2">
    <source>
        <dbReference type="EMBL" id="PMP83964.1"/>
    </source>
</evidence>
<dbReference type="InterPro" id="IPR000182">
    <property type="entry name" value="GNAT_dom"/>
</dbReference>
<dbReference type="Gene3D" id="3.40.630.30">
    <property type="match status" value="1"/>
</dbReference>
<dbReference type="PROSITE" id="PS51186">
    <property type="entry name" value="GNAT"/>
    <property type="match status" value="1"/>
</dbReference>
<reference evidence="2 3" key="1">
    <citation type="submission" date="2018-01" db="EMBL/GenBank/DDBJ databases">
        <title>Metagenomic assembled genomes from two thermal pools in the Uzon Caldera, Kamchatka, Russia.</title>
        <authorList>
            <person name="Wilkins L."/>
            <person name="Ettinger C."/>
        </authorList>
    </citation>
    <scope>NUCLEOTIDE SEQUENCE [LARGE SCALE GENOMIC DNA]</scope>
    <source>
        <strain evidence="2">ARK-10</strain>
    </source>
</reference>
<sequence length="178" mass="21206">MLEIKKIYHYTLNINEVKPFETKLKFKHTIFTNFEDAKDTILNKLSLHFGEDKIISVKLRFALQHKMVATFIDDEFVSFCFFADRPFRFSLFKLKEKELYFYDCFTFEKFRGLSSIYAEVKYVIEKYRELGYNTAHVEIEEKNISSQKAFAKLGFKKSHIYCSISIFGIRIIFSKTIS</sequence>
<dbReference type="InterPro" id="IPR016181">
    <property type="entry name" value="Acyl_CoA_acyltransferase"/>
</dbReference>
<dbReference type="AlphaFoldDB" id="A0A2J6X999"/>
<evidence type="ECO:0000259" key="1">
    <source>
        <dbReference type="PROSITE" id="PS51186"/>
    </source>
</evidence>
<feature type="domain" description="N-acetyltransferase" evidence="1">
    <location>
        <begin position="12"/>
        <end position="178"/>
    </location>
</feature>
<proteinExistence type="predicted"/>
<evidence type="ECO:0000313" key="3">
    <source>
        <dbReference type="Proteomes" id="UP000236910"/>
    </source>
</evidence>
<dbReference type="EMBL" id="PNIX01000051">
    <property type="protein sequence ID" value="PMP83964.1"/>
    <property type="molecule type" value="Genomic_DNA"/>
</dbReference>
<protein>
    <recommendedName>
        <fullName evidence="1">N-acetyltransferase domain-containing protein</fullName>
    </recommendedName>
</protein>
<dbReference type="Pfam" id="PF00583">
    <property type="entry name" value="Acetyltransf_1"/>
    <property type="match status" value="1"/>
</dbReference>
<dbReference type="SUPFAM" id="SSF55729">
    <property type="entry name" value="Acyl-CoA N-acyltransferases (Nat)"/>
    <property type="match status" value="1"/>
</dbReference>
<dbReference type="GO" id="GO:0016747">
    <property type="term" value="F:acyltransferase activity, transferring groups other than amino-acyl groups"/>
    <property type="evidence" value="ECO:0007669"/>
    <property type="project" value="InterPro"/>
</dbReference>